<proteinExistence type="predicted"/>
<evidence type="ECO:0000259" key="1">
    <source>
        <dbReference type="Pfam" id="PF13391"/>
    </source>
</evidence>
<evidence type="ECO:0000313" key="3">
    <source>
        <dbReference type="Proteomes" id="UP000010729"/>
    </source>
</evidence>
<accession>N1V956</accession>
<feature type="domain" description="HNH nuclease" evidence="1">
    <location>
        <begin position="182"/>
        <end position="210"/>
    </location>
</feature>
<comment type="caution">
    <text evidence="2">The sequence shown here is derived from an EMBL/GenBank/DDBJ whole genome shotgun (WGS) entry which is preliminary data.</text>
</comment>
<evidence type="ECO:0000313" key="2">
    <source>
        <dbReference type="EMBL" id="EMY34778.1"/>
    </source>
</evidence>
<dbReference type="InterPro" id="IPR003615">
    <property type="entry name" value="HNH_nuc"/>
</dbReference>
<protein>
    <recommendedName>
        <fullName evidence="1">HNH nuclease domain-containing protein</fullName>
    </recommendedName>
</protein>
<dbReference type="EMBL" id="ANPE02000101">
    <property type="protein sequence ID" value="EMY34778.1"/>
    <property type="molecule type" value="Genomic_DNA"/>
</dbReference>
<name>N1V956_9MICC</name>
<dbReference type="Proteomes" id="UP000010729">
    <property type="component" value="Unassembled WGS sequence"/>
</dbReference>
<sequence length="285" mass="31887">MAIKARTLFTNPRHDKATEKSRTMIKDLESGDIVFHHYDAHLRAISRVVTPWKHAERPPESPKDFPEEPDEGWLVEIEPIRTGVDLNYRRVAKLIENGPEKAINSGGTTTRGRFLSVLSQKDGLALLAELDLPAPTDTPDILFGRPDEWDGDNTDQVSLGSVRREQADLRRHLLYSRPTATCAICGEERPARLLVAAHIKPRSQCTEEERKAFRSVAMLACSLGCDALFGWGYIYMDSDGKVRRGINAETDDVRDAVDLLIGKVCGAYNADTAPNFKAHEDMFRS</sequence>
<organism evidence="2 3">
    <name type="scientific">Arthrobacter crystallopoietes BAB-32</name>
    <dbReference type="NCBI Taxonomy" id="1246476"/>
    <lineage>
        <taxon>Bacteria</taxon>
        <taxon>Bacillati</taxon>
        <taxon>Actinomycetota</taxon>
        <taxon>Actinomycetes</taxon>
        <taxon>Micrococcales</taxon>
        <taxon>Micrococcaceae</taxon>
        <taxon>Crystallibacter</taxon>
    </lineage>
</organism>
<keyword evidence="3" id="KW-1185">Reference proteome</keyword>
<reference evidence="2 3" key="1">
    <citation type="journal article" date="2013" name="Genome Announc.">
        <title>Draft Genome Sequence of Arthrobacter crystallopoietes Strain BAB-32, Revealing Genes for Bioremediation.</title>
        <authorList>
            <person name="Joshi M.N."/>
            <person name="Pandit A.S."/>
            <person name="Sharma A."/>
            <person name="Pandya R.V."/>
            <person name="Desai S.M."/>
            <person name="Saxena A.K."/>
            <person name="Bagatharia S.B."/>
        </authorList>
    </citation>
    <scope>NUCLEOTIDE SEQUENCE [LARGE SCALE GENOMIC DNA]</scope>
    <source>
        <strain evidence="2 3">BAB-32</strain>
    </source>
</reference>
<dbReference type="Pfam" id="PF13391">
    <property type="entry name" value="HNH_2"/>
    <property type="match status" value="1"/>
</dbReference>
<dbReference type="AlphaFoldDB" id="N1V956"/>
<gene>
    <name evidence="2" type="ORF">D477_007998</name>
</gene>